<keyword evidence="5" id="KW-1185">Reference proteome</keyword>
<accession>A0AAN0MFZ5</accession>
<dbReference type="PANTHER" id="PTHR24189">
    <property type="entry name" value="MYOTROPHIN"/>
    <property type="match status" value="1"/>
</dbReference>
<dbReference type="SMART" id="SM00248">
    <property type="entry name" value="ANK"/>
    <property type="match status" value="6"/>
</dbReference>
<evidence type="ECO:0000313" key="4">
    <source>
        <dbReference type="EMBL" id="WZU69113.1"/>
    </source>
</evidence>
<evidence type="ECO:0000313" key="5">
    <source>
        <dbReference type="Proteomes" id="UP001470809"/>
    </source>
</evidence>
<keyword evidence="1" id="KW-0677">Repeat</keyword>
<protein>
    <submittedName>
        <fullName evidence="4">Ankyrin repeat domain-containing protein</fullName>
    </submittedName>
</protein>
<dbReference type="GO" id="GO:0005737">
    <property type="term" value="C:cytoplasm"/>
    <property type="evidence" value="ECO:0007669"/>
    <property type="project" value="TreeGrafter"/>
</dbReference>
<feature type="repeat" description="ANK" evidence="3">
    <location>
        <begin position="272"/>
        <end position="305"/>
    </location>
</feature>
<sequence>MTKTLDDLRRQAKTLQKTYEAGDRAAIARVDLIKPRTGVLKRADFLHVVAQENNFASWPELKAAVETHGMDRAARQQRLKIALYHGQGHVVQRLMTDMPDLADGAFGLQVGLFDLDAVRSVLADDPAAATRQIGPRRPILHLAFSKVLQIWPERQADMLAIAALLVEHGADVNDGYPAEPGSTHLLSALYGAIGHAGNMALGQWLLDQGADPNDDESLYHATELGHADGVRMLLAAGASPARTNALKRAMDFHNAEMVDLLLDAGAGPNEDHGMTALHHAMVRRVPPAMVQRLLDAGADETIRRQGVTAYSMARVYGVGAELTDMLTPQPLGEAEHLLAQAAEGVTPACTFIDPATIPEIYRHLLHDILHKDDDLAHTKALVAIGIPWDAPNGAGLTPVQIAGWEGLVPVLAYFLSLKPDLSHVNGFGGTLLSTIIHGSENNPNRSGRDYLGCLRLVLAEGVALPRRAIELAGAPEVADLLAAWAAAHPGQVVEHGIA</sequence>
<proteinExistence type="predicted"/>
<dbReference type="InterPro" id="IPR036770">
    <property type="entry name" value="Ankyrin_rpt-contain_sf"/>
</dbReference>
<dbReference type="PANTHER" id="PTHR24189:SF50">
    <property type="entry name" value="ANKYRIN REPEAT AND SOCS BOX PROTEIN 2"/>
    <property type="match status" value="1"/>
</dbReference>
<dbReference type="SUPFAM" id="SSF48403">
    <property type="entry name" value="Ankyrin repeat"/>
    <property type="match status" value="1"/>
</dbReference>
<reference evidence="4 5" key="2">
    <citation type="submission" date="2024-08" db="EMBL/GenBank/DDBJ databases">
        <title>Phylogenomic analyses of a clade within the roseobacter group suggest taxonomic reassignments of species of the genera Aestuariivita, Citreicella, Loktanella, Nautella, Pelagibaca, Ruegeria, Thalassobius, Thiobacimonas and Tropicibacter, and the proposal o.</title>
        <authorList>
            <person name="Jeon C.O."/>
        </authorList>
    </citation>
    <scope>NUCLEOTIDE SEQUENCE [LARGE SCALE GENOMIC DNA]</scope>
    <source>
        <strain evidence="4 5">SS1-5</strain>
    </source>
</reference>
<dbReference type="InterPro" id="IPR002110">
    <property type="entry name" value="Ankyrin_rpt"/>
</dbReference>
<reference evidence="5" key="1">
    <citation type="submission" date="2024-04" db="EMBL/GenBank/DDBJ databases">
        <title>Phylogenomic analyses of a clade within the roseobacter group suggest taxonomic reassignments of species of the genera Aestuariivita, Citreicella, Loktanella, Nautella, Pelagibaca, Ruegeria, Thalassobius, Thiobacimonas and Tropicibacter, and the proposal o.</title>
        <authorList>
            <person name="Jeon C.O."/>
        </authorList>
    </citation>
    <scope>NUCLEOTIDE SEQUENCE [LARGE SCALE GENOMIC DNA]</scope>
    <source>
        <strain evidence="5">SS1-5</strain>
    </source>
</reference>
<dbReference type="InterPro" id="IPR050745">
    <property type="entry name" value="Multifunctional_regulatory"/>
</dbReference>
<dbReference type="RefSeq" id="WP_342078406.1">
    <property type="nucleotide sequence ID" value="NZ_CP151767.2"/>
</dbReference>
<dbReference type="AlphaFoldDB" id="A0AAN0MFZ5"/>
<gene>
    <name evidence="4" type="ORF">AABB31_09770</name>
</gene>
<evidence type="ECO:0000256" key="1">
    <source>
        <dbReference type="ARBA" id="ARBA00022737"/>
    </source>
</evidence>
<dbReference type="Proteomes" id="UP001470809">
    <property type="component" value="Chromosome"/>
</dbReference>
<name>A0AAN0MFZ5_9RHOB</name>
<evidence type="ECO:0000256" key="2">
    <source>
        <dbReference type="ARBA" id="ARBA00023043"/>
    </source>
</evidence>
<keyword evidence="2 3" id="KW-0040">ANK repeat</keyword>
<organism evidence="4 5">
    <name type="scientific">Yoonia rhodophyticola</name>
    <dbReference type="NCBI Taxonomy" id="3137370"/>
    <lineage>
        <taxon>Bacteria</taxon>
        <taxon>Pseudomonadati</taxon>
        <taxon>Pseudomonadota</taxon>
        <taxon>Alphaproteobacteria</taxon>
        <taxon>Rhodobacterales</taxon>
        <taxon>Paracoccaceae</taxon>
        <taxon>Yoonia</taxon>
    </lineage>
</organism>
<dbReference type="PROSITE" id="PS50088">
    <property type="entry name" value="ANK_REPEAT"/>
    <property type="match status" value="1"/>
</dbReference>
<evidence type="ECO:0000256" key="3">
    <source>
        <dbReference type="PROSITE-ProRule" id="PRU00023"/>
    </source>
</evidence>
<dbReference type="Gene3D" id="1.25.40.20">
    <property type="entry name" value="Ankyrin repeat-containing domain"/>
    <property type="match status" value="1"/>
</dbReference>
<dbReference type="KEGG" id="yrh:AABB31_09770"/>
<dbReference type="EMBL" id="CP151767">
    <property type="protein sequence ID" value="WZU69113.1"/>
    <property type="molecule type" value="Genomic_DNA"/>
</dbReference>
<dbReference type="Pfam" id="PF00023">
    <property type="entry name" value="Ank"/>
    <property type="match status" value="1"/>
</dbReference>
<dbReference type="PROSITE" id="PS50297">
    <property type="entry name" value="ANK_REP_REGION"/>
    <property type="match status" value="1"/>
</dbReference>